<dbReference type="Proteomes" id="UP000564644">
    <property type="component" value="Unassembled WGS sequence"/>
</dbReference>
<dbReference type="EMBL" id="JACJVO010000027">
    <property type="protein sequence ID" value="MBB6733533.1"/>
    <property type="molecule type" value="Genomic_DNA"/>
</dbReference>
<evidence type="ECO:0000259" key="2">
    <source>
        <dbReference type="SMART" id="SM00909"/>
    </source>
</evidence>
<feature type="signal peptide" evidence="1">
    <location>
        <begin position="1"/>
        <end position="28"/>
    </location>
</feature>
<dbReference type="AlphaFoldDB" id="A0A7X0STC9"/>
<gene>
    <name evidence="3" type="ORF">H7C18_21645</name>
</gene>
<feature type="chain" id="PRO_5038450119" evidence="1">
    <location>
        <begin position="29"/>
        <end position="377"/>
    </location>
</feature>
<reference evidence="3 4" key="1">
    <citation type="submission" date="2020-08" db="EMBL/GenBank/DDBJ databases">
        <title>Cohnella phylogeny.</title>
        <authorList>
            <person name="Dunlap C."/>
        </authorList>
    </citation>
    <scope>NUCLEOTIDE SEQUENCE [LARGE SCALE GENOMIC DNA]</scope>
    <source>
        <strain evidence="3 4">CBP 2801</strain>
    </source>
</reference>
<feature type="domain" description="GerMN" evidence="2">
    <location>
        <begin position="118"/>
        <end position="210"/>
    </location>
</feature>
<name>A0A7X0STC9_9BACL</name>
<organism evidence="3 4">
    <name type="scientific">Cohnella zeiphila</name>
    <dbReference type="NCBI Taxonomy" id="2761120"/>
    <lineage>
        <taxon>Bacteria</taxon>
        <taxon>Bacillati</taxon>
        <taxon>Bacillota</taxon>
        <taxon>Bacilli</taxon>
        <taxon>Bacillales</taxon>
        <taxon>Paenibacillaceae</taxon>
        <taxon>Cohnella</taxon>
    </lineage>
</organism>
<dbReference type="SMART" id="SM00909">
    <property type="entry name" value="Germane"/>
    <property type="match status" value="2"/>
</dbReference>
<dbReference type="Pfam" id="PF10646">
    <property type="entry name" value="Germane"/>
    <property type="match status" value="2"/>
</dbReference>
<keyword evidence="4" id="KW-1185">Reference proteome</keyword>
<accession>A0A7X0STC9</accession>
<proteinExistence type="predicted"/>
<evidence type="ECO:0000256" key="1">
    <source>
        <dbReference type="SAM" id="SignalP"/>
    </source>
</evidence>
<evidence type="ECO:0000313" key="3">
    <source>
        <dbReference type="EMBL" id="MBB6733533.1"/>
    </source>
</evidence>
<feature type="domain" description="GerMN" evidence="2">
    <location>
        <begin position="271"/>
        <end position="357"/>
    </location>
</feature>
<dbReference type="PROSITE" id="PS51257">
    <property type="entry name" value="PROKAR_LIPOPROTEIN"/>
    <property type="match status" value="1"/>
</dbReference>
<keyword evidence="1" id="KW-0732">Signal</keyword>
<sequence>MKPKIGRKATRRLLAAMLLLPLAAGCSAIPGAKNASQAIDPPPSDVEQTMLQASGDEAQTTMGGAIADQTGASASGAAAGAAAAGADALTVYLLDRNGYVAPMTFRSAPADQTDRSVEETALAWMTKDDSLADQLPPGFSPILPQGTKFKSVKVDAKSATATIDFASPFPSVPAGQERKMVEALVWTMTEIPGIDKVVLQVDGQPLHELPASKLPLSDVLTRDIGINVEQAAGTVASRSMGVTLYFSARSEEGEGYFVPVTRLIERSSDRQRAALEELIKGPQSSDELQPVLTSNVTVEGLTQSDDTVNVALNDPGWSPDMTVSSDTVEAVVLTVTEASGEAKARITMNGDASFKDANNQTYDEPVERPVAINPLAG</sequence>
<comment type="caution">
    <text evidence="3">The sequence shown here is derived from an EMBL/GenBank/DDBJ whole genome shotgun (WGS) entry which is preliminary data.</text>
</comment>
<evidence type="ECO:0000313" key="4">
    <source>
        <dbReference type="Proteomes" id="UP000564644"/>
    </source>
</evidence>
<protein>
    <submittedName>
        <fullName evidence="3">GerMN domain-containing protein</fullName>
    </submittedName>
</protein>
<dbReference type="InterPro" id="IPR019606">
    <property type="entry name" value="GerMN"/>
</dbReference>
<dbReference type="RefSeq" id="WP_185131191.1">
    <property type="nucleotide sequence ID" value="NZ_JACJVO010000027.1"/>
</dbReference>